<dbReference type="SUPFAM" id="SSF63829">
    <property type="entry name" value="Calcium-dependent phosphotriesterase"/>
    <property type="match status" value="1"/>
</dbReference>
<protein>
    <submittedName>
        <fullName evidence="2">Uncharacterized protein</fullName>
    </submittedName>
</protein>
<name>A0A814U8I6_9BILA</name>
<proteinExistence type="predicted"/>
<dbReference type="InterPro" id="IPR011042">
    <property type="entry name" value="6-blade_b-propeller_TolB-like"/>
</dbReference>
<dbReference type="EMBL" id="CAJOBC010007545">
    <property type="protein sequence ID" value="CAF3935736.1"/>
    <property type="molecule type" value="Genomic_DNA"/>
</dbReference>
<dbReference type="Gene3D" id="2.120.10.30">
    <property type="entry name" value="TolB, C-terminal domain"/>
    <property type="match status" value="1"/>
</dbReference>
<dbReference type="Proteomes" id="UP000663829">
    <property type="component" value="Unassembled WGS sequence"/>
</dbReference>
<evidence type="ECO:0000313" key="3">
    <source>
        <dbReference type="EMBL" id="CAF3682834.1"/>
    </source>
</evidence>
<dbReference type="EMBL" id="CAJNOQ010007546">
    <property type="protein sequence ID" value="CAF1171842.1"/>
    <property type="molecule type" value="Genomic_DNA"/>
</dbReference>
<evidence type="ECO:0000313" key="4">
    <source>
        <dbReference type="EMBL" id="CAF3935736.1"/>
    </source>
</evidence>
<comment type="caution">
    <text evidence="2">The sequence shown here is derived from an EMBL/GenBank/DDBJ whole genome shotgun (WGS) entry which is preliminary data.</text>
</comment>
<gene>
    <name evidence="2" type="ORF">GPM918_LOCUS22230</name>
    <name evidence="1" type="ORF">OVA965_LOCUS9689</name>
    <name evidence="4" type="ORF">SRO942_LOCUS22226</name>
    <name evidence="3" type="ORF">TMI583_LOCUS9685</name>
</gene>
<dbReference type="Proteomes" id="UP000677228">
    <property type="component" value="Unassembled WGS sequence"/>
</dbReference>
<dbReference type="EMBL" id="CAJOBA010003469">
    <property type="protein sequence ID" value="CAF3682834.1"/>
    <property type="molecule type" value="Genomic_DNA"/>
</dbReference>
<reference evidence="2" key="1">
    <citation type="submission" date="2021-02" db="EMBL/GenBank/DDBJ databases">
        <authorList>
            <person name="Nowell W R."/>
        </authorList>
    </citation>
    <scope>NUCLEOTIDE SEQUENCE</scope>
</reference>
<sequence>MNHEFKSELCQPSDLFLDKNNDVYIVNTGHDIIEKLIIANKRTETIVNISQGLNKPSSLFIDNKSDDMYILDYVDVVEQCYVCLCGRTEYERYKYRVKYLSRNSSIVTVIIKGTDFQSYNDYVFR</sequence>
<dbReference type="EMBL" id="CAJNOK010003468">
    <property type="protein sequence ID" value="CAF0902356.1"/>
    <property type="molecule type" value="Genomic_DNA"/>
</dbReference>
<organism evidence="2 5">
    <name type="scientific">Didymodactylos carnosus</name>
    <dbReference type="NCBI Taxonomy" id="1234261"/>
    <lineage>
        <taxon>Eukaryota</taxon>
        <taxon>Metazoa</taxon>
        <taxon>Spiralia</taxon>
        <taxon>Gnathifera</taxon>
        <taxon>Rotifera</taxon>
        <taxon>Eurotatoria</taxon>
        <taxon>Bdelloidea</taxon>
        <taxon>Philodinida</taxon>
        <taxon>Philodinidae</taxon>
        <taxon>Didymodactylos</taxon>
    </lineage>
</organism>
<dbReference type="AlphaFoldDB" id="A0A814U8I6"/>
<evidence type="ECO:0000313" key="1">
    <source>
        <dbReference type="EMBL" id="CAF0902356.1"/>
    </source>
</evidence>
<accession>A0A814U8I6</accession>
<dbReference type="Proteomes" id="UP000681722">
    <property type="component" value="Unassembled WGS sequence"/>
</dbReference>
<evidence type="ECO:0000313" key="5">
    <source>
        <dbReference type="Proteomes" id="UP000663829"/>
    </source>
</evidence>
<evidence type="ECO:0000313" key="2">
    <source>
        <dbReference type="EMBL" id="CAF1171842.1"/>
    </source>
</evidence>
<keyword evidence="5" id="KW-1185">Reference proteome</keyword>
<dbReference type="Proteomes" id="UP000682733">
    <property type="component" value="Unassembled WGS sequence"/>
</dbReference>